<dbReference type="RefSeq" id="WP_089860355.1">
    <property type="nucleotide sequence ID" value="NZ_FOTI01000008.1"/>
</dbReference>
<dbReference type="Pfam" id="PF03313">
    <property type="entry name" value="SDH_alpha"/>
    <property type="match status" value="1"/>
</dbReference>
<keyword evidence="1" id="KW-1133">Transmembrane helix</keyword>
<keyword evidence="4" id="KW-1185">Reference proteome</keyword>
<dbReference type="PIRSF" id="PIRSF006054">
    <property type="entry name" value="UCP006054"/>
    <property type="match status" value="1"/>
</dbReference>
<name>A0A1I4GYP0_9FIRM</name>
<dbReference type="InterPro" id="IPR005130">
    <property type="entry name" value="Ser_deHydtase-like_asu"/>
</dbReference>
<accession>A0A1I4GYP0</accession>
<protein>
    <submittedName>
        <fullName evidence="3">L-cysteine desulfidase</fullName>
    </submittedName>
</protein>
<dbReference type="PANTHER" id="PTHR30501:SF2">
    <property type="entry name" value="UPF0597 PROTEIN YHAM"/>
    <property type="match status" value="1"/>
</dbReference>
<evidence type="ECO:0000259" key="2">
    <source>
        <dbReference type="Pfam" id="PF03313"/>
    </source>
</evidence>
<dbReference type="AlphaFoldDB" id="A0A1I4GYP0"/>
<dbReference type="GO" id="GO:0080146">
    <property type="term" value="F:L-cysteine desulfhydrase activity"/>
    <property type="evidence" value="ECO:0007669"/>
    <property type="project" value="TreeGrafter"/>
</dbReference>
<evidence type="ECO:0000313" key="4">
    <source>
        <dbReference type="Proteomes" id="UP000199006"/>
    </source>
</evidence>
<feature type="transmembrane region" description="Helical" evidence="1">
    <location>
        <begin position="305"/>
        <end position="327"/>
    </location>
</feature>
<dbReference type="GO" id="GO:0019450">
    <property type="term" value="P:L-cysteine catabolic process to pyruvate"/>
    <property type="evidence" value="ECO:0007669"/>
    <property type="project" value="TreeGrafter"/>
</dbReference>
<dbReference type="STRING" id="29563.SAMN02983006_00905"/>
<dbReference type="OrthoDB" id="41906at2"/>
<dbReference type="Proteomes" id="UP000199006">
    <property type="component" value="Unassembled WGS sequence"/>
</dbReference>
<sequence>MTGLLDFFAKNELLLAQGCTEPGAVAYAVAAAAEYSIGDLQEIKLKLDGFVYKNGMSTGLPGISKYYGNKTAAALGYFAKNARSRKLTVLADLQAKLAPALEIIEKIKFEVLEDKEPVYVEAIITADNQVSSLIKGSHDHLVEIKVDEELVYQAEQQSAASQELARVDQQLKEMGIKELINLIETEFSKEHLQLLKDGFKLNSVIAQAGQQEIGPQVGQKYRQRPGFSKINEISALAADGTGARMAGVPSPALASSGSGNQGIFISLVTYYSAQYYFDLSEEKIFKATMLAHLIGHYAKIYLGRLSALCGLFYAAAPGVLGALLYLADKTDKIEAAINNLISDTSGVYCDGAKGSCALKSLTAAELAIRHFDFVQAELDCYLPSGFISPSLQQTFTNLAAIAKPAEGTVNNTLFKVVEKTACQI</sequence>
<keyword evidence="1" id="KW-0812">Transmembrane</keyword>
<evidence type="ECO:0000256" key="1">
    <source>
        <dbReference type="SAM" id="Phobius"/>
    </source>
</evidence>
<keyword evidence="1" id="KW-0472">Membrane</keyword>
<feature type="domain" description="Serine dehydratase-like alpha subunit" evidence="2">
    <location>
        <begin position="163"/>
        <end position="403"/>
    </location>
</feature>
<dbReference type="PANTHER" id="PTHR30501">
    <property type="entry name" value="UPF0597 PROTEIN YHAM"/>
    <property type="match status" value="1"/>
</dbReference>
<dbReference type="EMBL" id="FOTI01000008">
    <property type="protein sequence ID" value="SFL34256.1"/>
    <property type="molecule type" value="Genomic_DNA"/>
</dbReference>
<organism evidence="3 4">
    <name type="scientific">Halanaerobium salsuginis</name>
    <dbReference type="NCBI Taxonomy" id="29563"/>
    <lineage>
        <taxon>Bacteria</taxon>
        <taxon>Bacillati</taxon>
        <taxon>Bacillota</taxon>
        <taxon>Clostridia</taxon>
        <taxon>Halanaerobiales</taxon>
        <taxon>Halanaerobiaceae</taxon>
        <taxon>Halanaerobium</taxon>
    </lineage>
</organism>
<dbReference type="InterPro" id="IPR021144">
    <property type="entry name" value="UPF0597"/>
</dbReference>
<proteinExistence type="predicted"/>
<reference evidence="3 4" key="1">
    <citation type="submission" date="2016-10" db="EMBL/GenBank/DDBJ databases">
        <authorList>
            <person name="de Groot N.N."/>
        </authorList>
    </citation>
    <scope>NUCLEOTIDE SEQUENCE [LARGE SCALE GENOMIC DNA]</scope>
    <source>
        <strain evidence="3 4">ATCC 51327</strain>
    </source>
</reference>
<evidence type="ECO:0000313" key="3">
    <source>
        <dbReference type="EMBL" id="SFL34256.1"/>
    </source>
</evidence>
<gene>
    <name evidence="3" type="ORF">SAMN02983006_00905</name>
</gene>